<dbReference type="SMART" id="SM00283">
    <property type="entry name" value="MA"/>
    <property type="match status" value="1"/>
</dbReference>
<evidence type="ECO:0000256" key="9">
    <source>
        <dbReference type="SAM" id="Phobius"/>
    </source>
</evidence>
<feature type="domain" description="Methyl-accepting transducer" evidence="10">
    <location>
        <begin position="268"/>
        <end position="504"/>
    </location>
</feature>
<dbReference type="Pfam" id="PF12729">
    <property type="entry name" value="4HB_MCP_1"/>
    <property type="match status" value="1"/>
</dbReference>
<dbReference type="InterPro" id="IPR004090">
    <property type="entry name" value="Chemotax_Me-accpt_rcpt"/>
</dbReference>
<dbReference type="PANTHER" id="PTHR32089:SF119">
    <property type="entry name" value="METHYL-ACCEPTING CHEMOTAXIS PROTEIN CTPL"/>
    <property type="match status" value="1"/>
</dbReference>
<comment type="caution">
    <text evidence="11">The sequence shown here is derived from an EMBL/GenBank/DDBJ whole genome shotgun (WGS) entry which is preliminary data.</text>
</comment>
<dbReference type="PRINTS" id="PR00260">
    <property type="entry name" value="CHEMTRNSDUCR"/>
</dbReference>
<dbReference type="PROSITE" id="PS50111">
    <property type="entry name" value="CHEMOTAXIS_TRANSDUC_2"/>
    <property type="match status" value="1"/>
</dbReference>
<comment type="similarity">
    <text evidence="6">Belongs to the methyl-accepting chemotaxis (MCP) protein family.</text>
</comment>
<dbReference type="SUPFAM" id="SSF58104">
    <property type="entry name" value="Methyl-accepting chemotaxis protein (MCP) signaling domain"/>
    <property type="match status" value="1"/>
</dbReference>
<name>A0ABQ6A010_9GAMM</name>
<protein>
    <submittedName>
        <fullName evidence="11">Methyl-accepting chemotaxis protein</fullName>
    </submittedName>
</protein>
<evidence type="ECO:0000313" key="11">
    <source>
        <dbReference type="EMBL" id="GLR65126.1"/>
    </source>
</evidence>
<feature type="coiled-coil region" evidence="8">
    <location>
        <begin position="507"/>
        <end position="541"/>
    </location>
</feature>
<proteinExistence type="inferred from homology"/>
<reference evidence="12" key="1">
    <citation type="journal article" date="2019" name="Int. J. Syst. Evol. Microbiol.">
        <title>The Global Catalogue of Microorganisms (GCM) 10K type strain sequencing project: providing services to taxonomists for standard genome sequencing and annotation.</title>
        <authorList>
            <consortium name="The Broad Institute Genomics Platform"/>
            <consortium name="The Broad Institute Genome Sequencing Center for Infectious Disease"/>
            <person name="Wu L."/>
            <person name="Ma J."/>
        </authorList>
    </citation>
    <scope>NUCLEOTIDE SEQUENCE [LARGE SCALE GENOMIC DNA]</scope>
    <source>
        <strain evidence="12">NBRC 100033</strain>
    </source>
</reference>
<dbReference type="RefSeq" id="WP_027851708.1">
    <property type="nucleotide sequence ID" value="NZ_BSOR01000076.1"/>
</dbReference>
<evidence type="ECO:0000256" key="1">
    <source>
        <dbReference type="ARBA" id="ARBA00004141"/>
    </source>
</evidence>
<dbReference type="InterPro" id="IPR024478">
    <property type="entry name" value="HlyB_4HB_MCP"/>
</dbReference>
<feature type="transmembrane region" description="Helical" evidence="9">
    <location>
        <begin position="7"/>
        <end position="27"/>
    </location>
</feature>
<evidence type="ECO:0000256" key="4">
    <source>
        <dbReference type="ARBA" id="ARBA00023136"/>
    </source>
</evidence>
<evidence type="ECO:0000256" key="8">
    <source>
        <dbReference type="SAM" id="Coils"/>
    </source>
</evidence>
<feature type="transmembrane region" description="Helical" evidence="9">
    <location>
        <begin position="191"/>
        <end position="210"/>
    </location>
</feature>
<evidence type="ECO:0000256" key="7">
    <source>
        <dbReference type="PROSITE-ProRule" id="PRU00284"/>
    </source>
</evidence>
<dbReference type="Gene3D" id="1.10.287.950">
    <property type="entry name" value="Methyl-accepting chemotaxis protein"/>
    <property type="match status" value="1"/>
</dbReference>
<dbReference type="PANTHER" id="PTHR32089">
    <property type="entry name" value="METHYL-ACCEPTING CHEMOTAXIS PROTEIN MCPB"/>
    <property type="match status" value="1"/>
</dbReference>
<keyword evidence="12" id="KW-1185">Reference proteome</keyword>
<keyword evidence="8" id="KW-0175">Coiled coil</keyword>
<comment type="subcellular location">
    <subcellularLocation>
        <location evidence="1">Membrane</location>
        <topology evidence="1">Multi-pass membrane protein</topology>
    </subcellularLocation>
</comment>
<evidence type="ECO:0000256" key="6">
    <source>
        <dbReference type="ARBA" id="ARBA00029447"/>
    </source>
</evidence>
<sequence>MKIINRLYLGFAVILIIMLTITLVGLYKINIADKSLTKLSQQTAIEQRQAINFRGSVHDRAIAIRDAVLVANTQDSLMHQQNIVELDQFYQKSATVLNSMFANLKHSTAENNMFKAIKEVEKTTLIKTEKLLELINSNQFELANDYLLNHASPAYTEWLKRINLLIDYQESAIQDHVATAVSETNSFQHTMLFLTLLALIIILFVAMSVVSRLKRIIGGEPEAAASIIKVIASGDLTVEIKTNKNSILSAVEDLRNYLTDITKNSIVTANKLTLASKHLLSTAQHNENLISNQKDSTERGASAIAEMSTSVTHVANHTSEAASLAHAAMTEFTEGQAEVNKTQLSINDLASKVVEAAEVIHHLSEDSKEISRVMEVIEGIAEQTNLLALNAAIEAARAGDQGRGFAVVADEVRNLALRTQDSTREIHLVIEKMQASSGKAVTVMNQGQEQAKLSVNQAKLAGEALNAINLSVTRITDMNQQIATTTDEQSAVAIEISENFNQITSSALEAEQEAAKITLASRELEELAKMLELNVKQFKTK</sequence>
<keyword evidence="2 9" id="KW-0812">Transmembrane</keyword>
<keyword evidence="4 9" id="KW-0472">Membrane</keyword>
<dbReference type="Pfam" id="PF00015">
    <property type="entry name" value="MCPsignal"/>
    <property type="match status" value="1"/>
</dbReference>
<keyword evidence="3 9" id="KW-1133">Transmembrane helix</keyword>
<gene>
    <name evidence="11" type="ORF">GCM10007878_25650</name>
</gene>
<accession>A0ABQ6A010</accession>
<evidence type="ECO:0000256" key="2">
    <source>
        <dbReference type="ARBA" id="ARBA00022692"/>
    </source>
</evidence>
<evidence type="ECO:0000256" key="3">
    <source>
        <dbReference type="ARBA" id="ARBA00022989"/>
    </source>
</evidence>
<dbReference type="InterPro" id="IPR004089">
    <property type="entry name" value="MCPsignal_dom"/>
</dbReference>
<evidence type="ECO:0000259" key="10">
    <source>
        <dbReference type="PROSITE" id="PS50111"/>
    </source>
</evidence>
<keyword evidence="5 7" id="KW-0807">Transducer</keyword>
<organism evidence="11 12">
    <name type="scientific">Marinospirillum insulare</name>
    <dbReference type="NCBI Taxonomy" id="217169"/>
    <lineage>
        <taxon>Bacteria</taxon>
        <taxon>Pseudomonadati</taxon>
        <taxon>Pseudomonadota</taxon>
        <taxon>Gammaproteobacteria</taxon>
        <taxon>Oceanospirillales</taxon>
        <taxon>Oceanospirillaceae</taxon>
        <taxon>Marinospirillum</taxon>
    </lineage>
</organism>
<dbReference type="Proteomes" id="UP001156682">
    <property type="component" value="Unassembled WGS sequence"/>
</dbReference>
<evidence type="ECO:0000256" key="5">
    <source>
        <dbReference type="ARBA" id="ARBA00023224"/>
    </source>
</evidence>
<dbReference type="EMBL" id="BSOR01000076">
    <property type="protein sequence ID" value="GLR65126.1"/>
    <property type="molecule type" value="Genomic_DNA"/>
</dbReference>
<evidence type="ECO:0000313" key="12">
    <source>
        <dbReference type="Proteomes" id="UP001156682"/>
    </source>
</evidence>
<dbReference type="CDD" id="cd11386">
    <property type="entry name" value="MCP_signal"/>
    <property type="match status" value="1"/>
</dbReference>